<evidence type="ECO:0000313" key="5">
    <source>
        <dbReference type="EMBL" id="TRY79224.1"/>
    </source>
</evidence>
<evidence type="ECO:0000313" key="6">
    <source>
        <dbReference type="Proteomes" id="UP000318571"/>
    </source>
</evidence>
<dbReference type="PANTHER" id="PTHR11927">
    <property type="entry name" value="GALACTOSIDE 2-L-FUCOSYLTRANSFERASE"/>
    <property type="match status" value="1"/>
</dbReference>
<dbReference type="GO" id="GO:0008107">
    <property type="term" value="F:galactoside 2-alpha-L-fucosyltransferase activity"/>
    <property type="evidence" value="ECO:0007669"/>
    <property type="project" value="InterPro"/>
</dbReference>
<comment type="caution">
    <text evidence="5">The sequence shown here is derived from an EMBL/GenBank/DDBJ whole genome shotgun (WGS) entry which is preliminary data.</text>
</comment>
<keyword evidence="6" id="KW-1185">Reference proteome</keyword>
<sequence length="348" mass="40213">MFSFLSLGFTFFKMRLSSNVIISLCATLTHFTGFVQGEDTCDNDSCQKVQPCREFNIKKIGPDSKSIIYGEAHGRLGNQLLGYALLAHFQDELGMEAYINAECRQYLLGIFTEDSITVPVIDSVYCDPKKIPFTPYHSHIREILTDKSYRTGKVLQFFPTHPKFPFGYRPEDHWSKEQEAMQTKYVHFLRETLKFKPSIMTKMKKTMKGVAKKLGLKPKEVTYVGIHNRRTDGLKFMKDNFQQDPLDADYFHDAMEYFREEYENVAFLLVSDDMKWSRENIENREGDLFFVSDGNGDNPESVGFDLAILRYSNHTIITRGTYSMWGSMLCNGEYYTEYGSIVPTHLQG</sequence>
<dbReference type="Proteomes" id="UP000318571">
    <property type="component" value="Chromosome 6"/>
</dbReference>
<feature type="signal peptide" evidence="4">
    <location>
        <begin position="1"/>
        <end position="37"/>
    </location>
</feature>
<dbReference type="InterPro" id="IPR002516">
    <property type="entry name" value="Glyco_trans_11"/>
</dbReference>
<dbReference type="OMA" id="DAMEYFR"/>
<comment type="similarity">
    <text evidence="3">Belongs to the glycosyltransferase 11 family.</text>
</comment>
<feature type="chain" id="PRO_5022228073" description="L-Fucosyltransferase" evidence="4">
    <location>
        <begin position="38"/>
        <end position="348"/>
    </location>
</feature>
<dbReference type="OrthoDB" id="10010525at2759"/>
<dbReference type="Pfam" id="PF01531">
    <property type="entry name" value="Glyco_transf_11"/>
    <property type="match status" value="1"/>
</dbReference>
<dbReference type="CDD" id="cd11301">
    <property type="entry name" value="Fut1_Fut2_like"/>
    <property type="match status" value="1"/>
</dbReference>
<dbReference type="GO" id="GO:0005975">
    <property type="term" value="P:carbohydrate metabolic process"/>
    <property type="evidence" value="ECO:0007669"/>
    <property type="project" value="InterPro"/>
</dbReference>
<evidence type="ECO:0000256" key="4">
    <source>
        <dbReference type="SAM" id="SignalP"/>
    </source>
</evidence>
<comment type="pathway">
    <text evidence="3">Protein modification; protein glycosylation.</text>
</comment>
<organism evidence="5 6">
    <name type="scientific">Tigriopus californicus</name>
    <name type="common">Marine copepod</name>
    <dbReference type="NCBI Taxonomy" id="6832"/>
    <lineage>
        <taxon>Eukaryota</taxon>
        <taxon>Metazoa</taxon>
        <taxon>Ecdysozoa</taxon>
        <taxon>Arthropoda</taxon>
        <taxon>Crustacea</taxon>
        <taxon>Multicrustacea</taxon>
        <taxon>Hexanauplia</taxon>
        <taxon>Copepoda</taxon>
        <taxon>Harpacticoida</taxon>
        <taxon>Harpacticidae</taxon>
        <taxon>Tigriopus</taxon>
    </lineage>
</organism>
<name>A0A553PNH4_TIGCA</name>
<keyword evidence="3" id="KW-0333">Golgi apparatus</keyword>
<keyword evidence="4" id="KW-0732">Signal</keyword>
<reference evidence="5 6" key="1">
    <citation type="journal article" date="2018" name="Nat. Ecol. Evol.">
        <title>Genomic signatures of mitonuclear coevolution across populations of Tigriopus californicus.</title>
        <authorList>
            <person name="Barreto F.S."/>
            <person name="Watson E.T."/>
            <person name="Lima T.G."/>
            <person name="Willett C.S."/>
            <person name="Edmands S."/>
            <person name="Li W."/>
            <person name="Burton R.S."/>
        </authorList>
    </citation>
    <scope>NUCLEOTIDE SEQUENCE [LARGE SCALE GENOMIC DNA]</scope>
    <source>
        <strain evidence="5 6">San Diego</strain>
    </source>
</reference>
<gene>
    <name evidence="5" type="ORF">TCAL_07359</name>
</gene>
<dbReference type="EMBL" id="VCGU01000002">
    <property type="protein sequence ID" value="TRY79224.1"/>
    <property type="molecule type" value="Genomic_DNA"/>
</dbReference>
<dbReference type="PANTHER" id="PTHR11927:SF9">
    <property type="entry name" value="L-FUCOSYLTRANSFERASE"/>
    <property type="match status" value="1"/>
</dbReference>
<dbReference type="EC" id="2.4.1.-" evidence="3"/>
<evidence type="ECO:0000256" key="2">
    <source>
        <dbReference type="ARBA" id="ARBA00022679"/>
    </source>
</evidence>
<evidence type="ECO:0000256" key="3">
    <source>
        <dbReference type="RuleBase" id="RU363129"/>
    </source>
</evidence>
<dbReference type="GO" id="GO:0032580">
    <property type="term" value="C:Golgi cisterna membrane"/>
    <property type="evidence" value="ECO:0007669"/>
    <property type="project" value="UniProtKB-SubCell"/>
</dbReference>
<accession>A0A553PNH4</accession>
<keyword evidence="1 3" id="KW-0328">Glycosyltransferase</keyword>
<dbReference type="UniPathway" id="UPA00378"/>
<proteinExistence type="inferred from homology"/>
<dbReference type="STRING" id="6832.A0A553PNH4"/>
<comment type="subcellular location">
    <subcellularLocation>
        <location evidence="3">Golgi apparatus</location>
        <location evidence="3">Golgi stack membrane</location>
        <topology evidence="3">Single-pass type II membrane protein</topology>
    </subcellularLocation>
</comment>
<dbReference type="AlphaFoldDB" id="A0A553PNH4"/>
<evidence type="ECO:0000256" key="1">
    <source>
        <dbReference type="ARBA" id="ARBA00022676"/>
    </source>
</evidence>
<protein>
    <recommendedName>
        <fullName evidence="3">L-Fucosyltransferase</fullName>
        <ecNumber evidence="3">2.4.1.-</ecNumber>
    </recommendedName>
</protein>
<keyword evidence="3" id="KW-0735">Signal-anchor</keyword>
<keyword evidence="3" id="KW-0812">Transmembrane</keyword>
<keyword evidence="3" id="KW-0325">Glycoprotein</keyword>
<keyword evidence="2 3" id="KW-0808">Transferase</keyword>